<dbReference type="Proteomes" id="UP001642540">
    <property type="component" value="Unassembled WGS sequence"/>
</dbReference>
<name>A0ABP1S8L3_9HEXA</name>
<feature type="compositionally biased region" description="Basic and acidic residues" evidence="1">
    <location>
        <begin position="171"/>
        <end position="190"/>
    </location>
</feature>
<organism evidence="2 3">
    <name type="scientific">Orchesella dallaii</name>
    <dbReference type="NCBI Taxonomy" id="48710"/>
    <lineage>
        <taxon>Eukaryota</taxon>
        <taxon>Metazoa</taxon>
        <taxon>Ecdysozoa</taxon>
        <taxon>Arthropoda</taxon>
        <taxon>Hexapoda</taxon>
        <taxon>Collembola</taxon>
        <taxon>Entomobryomorpha</taxon>
        <taxon>Entomobryoidea</taxon>
        <taxon>Orchesellidae</taxon>
        <taxon>Orchesellinae</taxon>
        <taxon>Orchesella</taxon>
    </lineage>
</organism>
<feature type="region of interest" description="Disordered" evidence="1">
    <location>
        <begin position="129"/>
        <end position="190"/>
    </location>
</feature>
<proteinExistence type="predicted"/>
<reference evidence="2 3" key="1">
    <citation type="submission" date="2024-08" db="EMBL/GenBank/DDBJ databases">
        <authorList>
            <person name="Cucini C."/>
            <person name="Frati F."/>
        </authorList>
    </citation>
    <scope>NUCLEOTIDE SEQUENCE [LARGE SCALE GENOMIC DNA]</scope>
</reference>
<protein>
    <submittedName>
        <fullName evidence="2">Uncharacterized protein</fullName>
    </submittedName>
</protein>
<keyword evidence="3" id="KW-1185">Reference proteome</keyword>
<comment type="caution">
    <text evidence="2">The sequence shown here is derived from an EMBL/GenBank/DDBJ whole genome shotgun (WGS) entry which is preliminary data.</text>
</comment>
<accession>A0ABP1S8L3</accession>
<sequence length="248" mass="27205">MIQVEGSAHSSVSEILRSPNFDVLLRLIQAGTLGKNSQAPDDICENASSSTTTRKAYPCEDEHSVNQRIEAREAVVTGNVRSGVKKEEQENSSIVESMMTARDANSENECVDSDGPANVSKVIVVDLVDSSDPKNDSPVLSETKKKKDEQSQSTHFVKAVVTVSEIPNNNEQEKEKGVHGKTNKDTDKASVGDNLFKTDCLESVLEASKEKLTGHIKSGACSFKRKSKFHSEILKDNDLKLLHFQSRE</sequence>
<gene>
    <name evidence="2" type="ORF">ODALV1_LOCUS30821</name>
</gene>
<evidence type="ECO:0000256" key="1">
    <source>
        <dbReference type="SAM" id="MobiDB-lite"/>
    </source>
</evidence>
<dbReference type="EMBL" id="CAXLJM020000164">
    <property type="protein sequence ID" value="CAL8146451.1"/>
    <property type="molecule type" value="Genomic_DNA"/>
</dbReference>
<evidence type="ECO:0000313" key="2">
    <source>
        <dbReference type="EMBL" id="CAL8146451.1"/>
    </source>
</evidence>
<evidence type="ECO:0000313" key="3">
    <source>
        <dbReference type="Proteomes" id="UP001642540"/>
    </source>
</evidence>